<dbReference type="HOGENOM" id="CLU_643814_0_0_0"/>
<feature type="compositionally biased region" description="Low complexity" evidence="1">
    <location>
        <begin position="58"/>
        <end position="71"/>
    </location>
</feature>
<reference key="1">
    <citation type="submission" date="2010-11" db="EMBL/GenBank/DDBJ databases">
        <title>The complete sequence of chromosome of Isophaera pallida ATCC 43644.</title>
        <authorList>
            <consortium name="US DOE Joint Genome Institute (JGI-PGF)"/>
            <person name="Lucas S."/>
            <person name="Copeland A."/>
            <person name="Lapidus A."/>
            <person name="Bruce D."/>
            <person name="Goodwin L."/>
            <person name="Pitluck S."/>
            <person name="Kyrpides N."/>
            <person name="Mavromatis K."/>
            <person name="Pagani I."/>
            <person name="Ivanova N."/>
            <person name="Saunders E."/>
            <person name="Brettin T."/>
            <person name="Detter J.C."/>
            <person name="Han C."/>
            <person name="Tapia R."/>
            <person name="Land M."/>
            <person name="Hauser L."/>
            <person name="Markowitz V."/>
            <person name="Cheng J.-F."/>
            <person name="Hugenholtz P."/>
            <person name="Woyke T."/>
            <person name="Wu D."/>
            <person name="Eisen J.A."/>
        </authorList>
    </citation>
    <scope>NUCLEOTIDE SEQUENCE</scope>
    <source>
        <strain>ATCC 43644</strain>
    </source>
</reference>
<reference evidence="2 3" key="2">
    <citation type="journal article" date="2011" name="Stand. Genomic Sci.">
        <title>Complete genome sequence of Isosphaera pallida type strain (IS1B).</title>
        <authorList>
            <consortium name="US DOE Joint Genome Institute (JGI-PGF)"/>
            <person name="Goker M."/>
            <person name="Cleland D."/>
            <person name="Saunders E."/>
            <person name="Lapidus A."/>
            <person name="Nolan M."/>
            <person name="Lucas S."/>
            <person name="Hammon N."/>
            <person name="Deshpande S."/>
            <person name="Cheng J.F."/>
            <person name="Tapia R."/>
            <person name="Han C."/>
            <person name="Goodwin L."/>
            <person name="Pitluck S."/>
            <person name="Liolios K."/>
            <person name="Pagani I."/>
            <person name="Ivanova N."/>
            <person name="Mavromatis K."/>
            <person name="Pati A."/>
            <person name="Chen A."/>
            <person name="Palaniappan K."/>
            <person name="Land M."/>
            <person name="Hauser L."/>
            <person name="Chang Y.J."/>
            <person name="Jeffries C.D."/>
            <person name="Detter J.C."/>
            <person name="Beck B."/>
            <person name="Woyke T."/>
            <person name="Bristow J."/>
            <person name="Eisen J.A."/>
            <person name="Markowitz V."/>
            <person name="Hugenholtz P."/>
            <person name="Kyrpides N.C."/>
            <person name="Klenk H.P."/>
        </authorList>
    </citation>
    <scope>NUCLEOTIDE SEQUENCE [LARGE SCALE GENOMIC DNA]</scope>
    <source>
        <strain evidence="3">ATCC 43644 / DSM 9630 / IS1B</strain>
    </source>
</reference>
<keyword evidence="3" id="KW-1185">Reference proteome</keyword>
<protein>
    <recommendedName>
        <fullName evidence="4">Rho termination factor domain protein</fullName>
    </recommendedName>
</protein>
<dbReference type="eggNOG" id="COG3330">
    <property type="taxonomic scope" value="Bacteria"/>
</dbReference>
<feature type="compositionally biased region" description="Low complexity" evidence="1">
    <location>
        <begin position="90"/>
        <end position="109"/>
    </location>
</feature>
<gene>
    <name evidence="2" type="ordered locus">Isop_1897</name>
</gene>
<dbReference type="EMBL" id="CP002353">
    <property type="protein sequence ID" value="ADV62478.1"/>
    <property type="molecule type" value="Genomic_DNA"/>
</dbReference>
<evidence type="ECO:0008006" key="4">
    <source>
        <dbReference type="Google" id="ProtNLM"/>
    </source>
</evidence>
<dbReference type="STRING" id="575540.Isop_1897"/>
<proteinExistence type="predicted"/>
<feature type="region of interest" description="Disordered" evidence="1">
    <location>
        <begin position="51"/>
        <end position="138"/>
    </location>
</feature>
<organism evidence="2 3">
    <name type="scientific">Isosphaera pallida (strain ATCC 43644 / DSM 9630 / IS1B)</name>
    <dbReference type="NCBI Taxonomy" id="575540"/>
    <lineage>
        <taxon>Bacteria</taxon>
        <taxon>Pseudomonadati</taxon>
        <taxon>Planctomycetota</taxon>
        <taxon>Planctomycetia</taxon>
        <taxon>Isosphaerales</taxon>
        <taxon>Isosphaeraceae</taxon>
        <taxon>Isosphaera</taxon>
    </lineage>
</organism>
<feature type="region of interest" description="Disordered" evidence="1">
    <location>
        <begin position="256"/>
        <end position="276"/>
    </location>
</feature>
<dbReference type="AlphaFoldDB" id="E8R2H8"/>
<feature type="compositionally biased region" description="Low complexity" evidence="1">
    <location>
        <begin position="116"/>
        <end position="128"/>
    </location>
</feature>
<sequence length="402" mass="43971">MSLNPLLSRTKRELARMARDRGVVGWHAMRKDELIQVLAARLEIDSESDTLMDLPRLPSSSGSPAPVAAKAQAHGRGSGGGPVSAPRNGATTAASSPSSNTTSSASPTPVNRIFGTTSHATSEATSSSRLAAPTNRTPPITAERDRVITVVRDPYWLHSYWELSRATLERAKAAMGRDWHSSKPILRLMDLTSEDTTAASEKPLRDIEIHGEVNNWYIDVPAPPRSFRVDLGYLARSGRFYVLARSNIVTTPKARMCDQPHRHGRRLGLPTPQELDGDGYPAAMPREFRDALESQRRQQQFSFQGLGTGALPTFGRDFHFEVDAELVVYGVTEPNAKVTLHGEPVKVQPDGTFSVRFSLPDSRQIIPAVAASSDGVEERTIVLAVERNTKALEPMIHDGNDL</sequence>
<dbReference type="Pfam" id="PF16258">
    <property type="entry name" value="DUF4912"/>
    <property type="match status" value="1"/>
</dbReference>
<dbReference type="KEGG" id="ipa:Isop_1897"/>
<dbReference type="RefSeq" id="WP_013564766.1">
    <property type="nucleotide sequence ID" value="NC_014962.1"/>
</dbReference>
<dbReference type="InterPro" id="IPR032585">
    <property type="entry name" value="DUF4912"/>
</dbReference>
<dbReference type="InParanoid" id="E8R2H8"/>
<evidence type="ECO:0000313" key="2">
    <source>
        <dbReference type="EMBL" id="ADV62478.1"/>
    </source>
</evidence>
<evidence type="ECO:0000256" key="1">
    <source>
        <dbReference type="SAM" id="MobiDB-lite"/>
    </source>
</evidence>
<dbReference type="Proteomes" id="UP000008631">
    <property type="component" value="Chromosome"/>
</dbReference>
<evidence type="ECO:0000313" key="3">
    <source>
        <dbReference type="Proteomes" id="UP000008631"/>
    </source>
</evidence>
<accession>E8R2H8</accession>
<name>E8R2H8_ISOPI</name>